<dbReference type="OrthoDB" id="10653153at2759"/>
<proteinExistence type="predicted"/>
<keyword evidence="2" id="KW-1185">Reference proteome</keyword>
<name>A0A9P8QHU2_9HYPO</name>
<dbReference type="AlphaFoldDB" id="A0A9P8QHU2"/>
<evidence type="ECO:0000313" key="2">
    <source>
        <dbReference type="Proteomes" id="UP000827724"/>
    </source>
</evidence>
<comment type="caution">
    <text evidence="1">The sequence shown here is derived from an EMBL/GenBank/DDBJ whole genome shotgun (WGS) entry which is preliminary data.</text>
</comment>
<dbReference type="Proteomes" id="UP000827724">
    <property type="component" value="Unassembled WGS sequence"/>
</dbReference>
<reference evidence="1" key="1">
    <citation type="submission" date="2021-08" db="EMBL/GenBank/DDBJ databases">
        <title>Chromosome-Level Trichoderma cornu-damae using Hi-C Data.</title>
        <authorList>
            <person name="Kim C.S."/>
        </authorList>
    </citation>
    <scope>NUCLEOTIDE SEQUENCE</scope>
    <source>
        <strain evidence="1">KA19-0412C</strain>
    </source>
</reference>
<protein>
    <submittedName>
        <fullName evidence="1">Uncharacterized protein</fullName>
    </submittedName>
</protein>
<accession>A0A9P8QHU2</accession>
<sequence>MSFSSVTKSASSPSISSARFTHSLASSNLPISVKHLPLRHHPFALPTLLASTLASASTAPSGQFPMAMCDCALFAYSMDTSSLTKAAGSHSGLCSAISMPWLGDIGGALRVDGDRRRRHQRDGTGRHLDVEDGAVEVVELFELGGERPRRSAAGGENGFGLGVHVNGEHAEMVEVRHP</sequence>
<evidence type="ECO:0000313" key="1">
    <source>
        <dbReference type="EMBL" id="KAH6603153.1"/>
    </source>
</evidence>
<gene>
    <name evidence="1" type="ORF">Trco_007928</name>
</gene>
<dbReference type="EMBL" id="JAIWOZ010000007">
    <property type="protein sequence ID" value="KAH6603153.1"/>
    <property type="molecule type" value="Genomic_DNA"/>
</dbReference>
<organism evidence="1 2">
    <name type="scientific">Trichoderma cornu-damae</name>
    <dbReference type="NCBI Taxonomy" id="654480"/>
    <lineage>
        <taxon>Eukaryota</taxon>
        <taxon>Fungi</taxon>
        <taxon>Dikarya</taxon>
        <taxon>Ascomycota</taxon>
        <taxon>Pezizomycotina</taxon>
        <taxon>Sordariomycetes</taxon>
        <taxon>Hypocreomycetidae</taxon>
        <taxon>Hypocreales</taxon>
        <taxon>Hypocreaceae</taxon>
        <taxon>Trichoderma</taxon>
    </lineage>
</organism>